<feature type="transmembrane region" description="Helical" evidence="10">
    <location>
        <begin position="169"/>
        <end position="189"/>
    </location>
</feature>
<reference evidence="11" key="1">
    <citation type="journal article" date="2023" name="Mol. Ecol.">
        <title>Functional characterization reveals a diverse repertoire of metazoan PUFA biosynthesis genes.</title>
        <authorList>
            <person name="Boyen J."/>
            <person name="Ribes-Navarro A."/>
            <person name="Kabeya N."/>
            <person name="Monroig O."/>
            <person name="Rigaux A."/>
            <person name="Fink P."/>
            <person name="Hablutzel P."/>
            <person name="Navarro J.C."/>
            <person name="De Troch M."/>
        </authorList>
    </citation>
    <scope>NUCLEOTIDE SEQUENCE</scope>
</reference>
<keyword evidence="3 10" id="KW-0808">Transferase</keyword>
<evidence type="ECO:0000256" key="4">
    <source>
        <dbReference type="ARBA" id="ARBA00022692"/>
    </source>
</evidence>
<feature type="transmembrane region" description="Helical" evidence="10">
    <location>
        <begin position="29"/>
        <end position="48"/>
    </location>
</feature>
<feature type="transmembrane region" description="Helical" evidence="10">
    <location>
        <begin position="112"/>
        <end position="137"/>
    </location>
</feature>
<comment type="similarity">
    <text evidence="10">Belongs to the ELO family.</text>
</comment>
<name>A0A9E8LRC7_9MAXI</name>
<keyword evidence="6 10" id="KW-1133">Transmembrane helix</keyword>
<evidence type="ECO:0000256" key="1">
    <source>
        <dbReference type="ARBA" id="ARBA00004141"/>
    </source>
</evidence>
<feature type="transmembrane region" description="Helical" evidence="10">
    <location>
        <begin position="144"/>
        <end position="163"/>
    </location>
</feature>
<dbReference type="PANTHER" id="PTHR11157">
    <property type="entry name" value="FATTY ACID ACYL TRANSFERASE-RELATED"/>
    <property type="match status" value="1"/>
</dbReference>
<proteinExistence type="evidence at transcript level"/>
<evidence type="ECO:0000256" key="5">
    <source>
        <dbReference type="ARBA" id="ARBA00022832"/>
    </source>
</evidence>
<dbReference type="GO" id="GO:0019367">
    <property type="term" value="P:fatty acid elongation, saturated fatty acid"/>
    <property type="evidence" value="ECO:0007669"/>
    <property type="project" value="TreeGrafter"/>
</dbReference>
<feature type="transmembrane region" description="Helical" evidence="10">
    <location>
        <begin position="69"/>
        <end position="92"/>
    </location>
</feature>
<comment type="subcellular location">
    <subcellularLocation>
        <location evidence="1">Membrane</location>
        <topology evidence="1">Multi-pass membrane protein</topology>
    </subcellularLocation>
</comment>
<evidence type="ECO:0000313" key="11">
    <source>
        <dbReference type="EMBL" id="UZZ64685.1"/>
    </source>
</evidence>
<keyword evidence="4 10" id="KW-0812">Transmembrane</keyword>
<evidence type="ECO:0000256" key="10">
    <source>
        <dbReference type="RuleBase" id="RU361115"/>
    </source>
</evidence>
<dbReference type="GO" id="GO:0005789">
    <property type="term" value="C:endoplasmic reticulum membrane"/>
    <property type="evidence" value="ECO:0007669"/>
    <property type="project" value="TreeGrafter"/>
</dbReference>
<sequence>MNVVSEKWVEYRDLYDQIWEKRDRRVDGWLFMSSPLPTILLCATYVYIVKVAGPNYMRNKKPMNIRSFLIVYNLFQIVLSTYIFVGLLLNGWGGDYSFTCQPVDYSNNPRAIQMAFVCWMYYMSKFTEFFDTFCFVARKKYSHVSLLHVVHHGIMPLSVWPGARFVPGGHASFFGLLNTFVHIFMYTYYFMAALGPQYQKYIWWKQHMTTLQMIQFIGIMVHAFQLVLYDDCDFPWQFSYFIGAHAVMFFILFSQFYIQAYLTKKPHQKKTESNGVYKNGTHSSDKKQH</sequence>
<dbReference type="EMBL" id="ON075830">
    <property type="protein sequence ID" value="UZZ64685.1"/>
    <property type="molecule type" value="mRNA"/>
</dbReference>
<dbReference type="AlphaFoldDB" id="A0A9E8LRC7"/>
<organism evidence="11">
    <name type="scientific">Platychelipus littoralis</name>
    <dbReference type="NCBI Taxonomy" id="2593136"/>
    <lineage>
        <taxon>Eukaryota</taxon>
        <taxon>Metazoa</taxon>
        <taxon>Ecdysozoa</taxon>
        <taxon>Arthropoda</taxon>
        <taxon>Crustacea</taxon>
        <taxon>Multicrustacea</taxon>
        <taxon>Hexanauplia</taxon>
        <taxon>Copepoda</taxon>
        <taxon>Harpacticoida</taxon>
        <taxon>Laophontidae</taxon>
        <taxon>Platychelipus</taxon>
    </lineage>
</organism>
<evidence type="ECO:0000256" key="2">
    <source>
        <dbReference type="ARBA" id="ARBA00022516"/>
    </source>
</evidence>
<keyword evidence="5 10" id="KW-0276">Fatty acid metabolism</keyword>
<dbReference type="GO" id="GO:0034625">
    <property type="term" value="P:fatty acid elongation, monounsaturated fatty acid"/>
    <property type="evidence" value="ECO:0007669"/>
    <property type="project" value="TreeGrafter"/>
</dbReference>
<evidence type="ECO:0000256" key="8">
    <source>
        <dbReference type="ARBA" id="ARBA00023136"/>
    </source>
</evidence>
<dbReference type="Pfam" id="PF01151">
    <property type="entry name" value="ELO"/>
    <property type="match status" value="1"/>
</dbReference>
<keyword evidence="7 10" id="KW-0443">Lipid metabolism</keyword>
<dbReference type="EC" id="2.3.1.199" evidence="10"/>
<keyword evidence="8 10" id="KW-0472">Membrane</keyword>
<feature type="transmembrane region" description="Helical" evidence="10">
    <location>
        <begin position="240"/>
        <end position="262"/>
    </location>
</feature>
<evidence type="ECO:0000256" key="9">
    <source>
        <dbReference type="ARBA" id="ARBA00023160"/>
    </source>
</evidence>
<evidence type="ECO:0000256" key="7">
    <source>
        <dbReference type="ARBA" id="ARBA00023098"/>
    </source>
</evidence>
<dbReference type="GO" id="GO:0042761">
    <property type="term" value="P:very long-chain fatty acid biosynthetic process"/>
    <property type="evidence" value="ECO:0007669"/>
    <property type="project" value="TreeGrafter"/>
</dbReference>
<dbReference type="GO" id="GO:0009922">
    <property type="term" value="F:fatty acid elongase activity"/>
    <property type="evidence" value="ECO:0007669"/>
    <property type="project" value="UniProtKB-EC"/>
</dbReference>
<dbReference type="GO" id="GO:0034626">
    <property type="term" value="P:fatty acid elongation, polyunsaturated fatty acid"/>
    <property type="evidence" value="ECO:0007669"/>
    <property type="project" value="TreeGrafter"/>
</dbReference>
<dbReference type="PANTHER" id="PTHR11157:SF167">
    <property type="entry name" value="ELONGATION OF VERY LONG CHAIN FATTY ACIDS PROTEIN"/>
    <property type="match status" value="1"/>
</dbReference>
<dbReference type="InterPro" id="IPR002076">
    <property type="entry name" value="ELO_fam"/>
</dbReference>
<comment type="catalytic activity">
    <reaction evidence="10">
        <text>a very-long-chain acyl-CoA + malonyl-CoA + H(+) = a very-long-chain 3-oxoacyl-CoA + CO2 + CoA</text>
        <dbReference type="Rhea" id="RHEA:32727"/>
        <dbReference type="ChEBI" id="CHEBI:15378"/>
        <dbReference type="ChEBI" id="CHEBI:16526"/>
        <dbReference type="ChEBI" id="CHEBI:57287"/>
        <dbReference type="ChEBI" id="CHEBI:57384"/>
        <dbReference type="ChEBI" id="CHEBI:90725"/>
        <dbReference type="ChEBI" id="CHEBI:90736"/>
        <dbReference type="EC" id="2.3.1.199"/>
    </reaction>
</comment>
<dbReference type="GO" id="GO:0030148">
    <property type="term" value="P:sphingolipid biosynthetic process"/>
    <property type="evidence" value="ECO:0007669"/>
    <property type="project" value="TreeGrafter"/>
</dbReference>
<keyword evidence="9 10" id="KW-0275">Fatty acid biosynthesis</keyword>
<evidence type="ECO:0000256" key="6">
    <source>
        <dbReference type="ARBA" id="ARBA00022989"/>
    </source>
</evidence>
<feature type="transmembrane region" description="Helical" evidence="10">
    <location>
        <begin position="210"/>
        <end position="228"/>
    </location>
</feature>
<accession>A0A9E8LRC7</accession>
<evidence type="ECO:0000256" key="3">
    <source>
        <dbReference type="ARBA" id="ARBA00022679"/>
    </source>
</evidence>
<keyword evidence="2 10" id="KW-0444">Lipid biosynthesis</keyword>
<protein>
    <recommendedName>
        <fullName evidence="10">Elongation of very long chain fatty acids protein</fullName>
        <ecNumber evidence="10">2.3.1.199</ecNumber>
    </recommendedName>
    <alternativeName>
        <fullName evidence="10">Very-long-chain 3-oxoacyl-CoA synthase</fullName>
    </alternativeName>
</protein>